<keyword evidence="2" id="KW-1185">Reference proteome</keyword>
<dbReference type="SUPFAM" id="SSF159275">
    <property type="entry name" value="PA1994-like"/>
    <property type="match status" value="1"/>
</dbReference>
<dbReference type="InterPro" id="IPR009467">
    <property type="entry name" value="Glycolipid-bd_prot_put"/>
</dbReference>
<dbReference type="AlphaFoldDB" id="A0A1M6SIM8"/>
<sequence length="188" mass="20374">MLTWQADDGHGLEGARVLLGPGHTLRALSRLVRVGEYTASYRLVVREDGTLNRVSITTATADKERHLTLNRPEEGFWLLDTGSGGARTDFGGALDVDLETSPMFNTLPIRRLGLHKEPGTHTIPMVWVSLPGLEVELVEQTYRTVSVDEDGAVIEFSSAGFSAEISVDADGFVVSYPGIARRLAPTPA</sequence>
<dbReference type="Proteomes" id="UP000184363">
    <property type="component" value="Unassembled WGS sequence"/>
</dbReference>
<organism evidence="1 2">
    <name type="scientific">Pseudonocardia thermophila</name>
    <dbReference type="NCBI Taxonomy" id="1848"/>
    <lineage>
        <taxon>Bacteria</taxon>
        <taxon>Bacillati</taxon>
        <taxon>Actinomycetota</taxon>
        <taxon>Actinomycetes</taxon>
        <taxon>Pseudonocardiales</taxon>
        <taxon>Pseudonocardiaceae</taxon>
        <taxon>Pseudonocardia</taxon>
    </lineage>
</organism>
<evidence type="ECO:0008006" key="3">
    <source>
        <dbReference type="Google" id="ProtNLM"/>
    </source>
</evidence>
<evidence type="ECO:0000313" key="2">
    <source>
        <dbReference type="Proteomes" id="UP000184363"/>
    </source>
</evidence>
<dbReference type="STRING" id="1848.SAMN05443637_106167"/>
<reference evidence="1 2" key="1">
    <citation type="submission" date="2016-11" db="EMBL/GenBank/DDBJ databases">
        <authorList>
            <person name="Jaros S."/>
            <person name="Januszkiewicz K."/>
            <person name="Wedrychowicz H."/>
        </authorList>
    </citation>
    <scope>NUCLEOTIDE SEQUENCE [LARGE SCALE GENOMIC DNA]</scope>
    <source>
        <strain evidence="1 2">DSM 43832</strain>
    </source>
</reference>
<dbReference type="RefSeq" id="WP_073456862.1">
    <property type="nucleotide sequence ID" value="NZ_CALGVN010000062.1"/>
</dbReference>
<dbReference type="Pfam" id="PF06475">
    <property type="entry name" value="Glycolipid_bind"/>
    <property type="match status" value="1"/>
</dbReference>
<gene>
    <name evidence="1" type="ORF">SAMN05443637_106167</name>
</gene>
<dbReference type="EMBL" id="FRAP01000006">
    <property type="protein sequence ID" value="SHK44510.1"/>
    <property type="molecule type" value="Genomic_DNA"/>
</dbReference>
<proteinExistence type="predicted"/>
<name>A0A1M6SIM8_PSETH</name>
<evidence type="ECO:0000313" key="1">
    <source>
        <dbReference type="EMBL" id="SHK44510.1"/>
    </source>
</evidence>
<protein>
    <recommendedName>
        <fullName evidence="3">Glycolipid-binding</fullName>
    </recommendedName>
</protein>
<accession>A0A1M6SIM8</accession>